<name>B5LWL7_9PHYC</name>
<dbReference type="KEGG" id="vg:6804783"/>
<evidence type="ECO:0000256" key="1">
    <source>
        <dbReference type="SAM" id="Coils"/>
    </source>
</evidence>
<feature type="region of interest" description="Disordered" evidence="2">
    <location>
        <begin position="1238"/>
        <end position="1257"/>
    </location>
</feature>
<organism evidence="3 4">
    <name type="scientific">Feldmannia species virus</name>
    <dbReference type="NCBI Taxonomy" id="39420"/>
    <lineage>
        <taxon>Viruses</taxon>
        <taxon>Varidnaviria</taxon>
        <taxon>Bamfordvirae</taxon>
        <taxon>Nucleocytoviricota</taxon>
        <taxon>Megaviricetes</taxon>
        <taxon>Algavirales</taxon>
        <taxon>Phycodnaviridae</taxon>
        <taxon>Phaeovirus</taxon>
        <taxon>Phaeovirus feldmanniae</taxon>
    </lineage>
</organism>
<dbReference type="EMBL" id="EU916176">
    <property type="protein sequence ID" value="ACH46880.1"/>
    <property type="molecule type" value="Genomic_DNA"/>
</dbReference>
<proteinExistence type="predicted"/>
<keyword evidence="4" id="KW-1185">Reference proteome</keyword>
<accession>B5LWL7</accession>
<protein>
    <submittedName>
        <fullName evidence="3">Uncharacterized protein</fullName>
    </submittedName>
</protein>
<feature type="coiled-coil region" evidence="1">
    <location>
        <begin position="1553"/>
        <end position="1580"/>
    </location>
</feature>
<evidence type="ECO:0000313" key="4">
    <source>
        <dbReference type="Proteomes" id="UP000204092"/>
    </source>
</evidence>
<reference evidence="3 4" key="1">
    <citation type="journal article" date="2009" name="Virology">
        <title>Genomic analysis of the smallest giant virus--Feldmannia sp. virus 158.</title>
        <authorList>
            <person name="Schroeder D.C."/>
            <person name="Park Y."/>
            <person name="Yoon H.M."/>
            <person name="Lee Y.S."/>
            <person name="Kang S.W."/>
            <person name="Meints R.H."/>
            <person name="Ivey R.G."/>
            <person name="Choi T.J."/>
        </authorList>
    </citation>
    <scope>NUCLEOTIDE SEQUENCE [LARGE SCALE GENOMIC DNA]</scope>
    <source>
        <strain evidence="3">FsV-158</strain>
    </source>
</reference>
<dbReference type="Proteomes" id="UP000204092">
    <property type="component" value="Segment"/>
</dbReference>
<evidence type="ECO:0000313" key="3">
    <source>
        <dbReference type="EMBL" id="ACH46880.1"/>
    </source>
</evidence>
<dbReference type="GeneID" id="6804783"/>
<evidence type="ECO:0000256" key="2">
    <source>
        <dbReference type="SAM" id="MobiDB-lite"/>
    </source>
</evidence>
<dbReference type="RefSeq" id="YP_002154750.1">
    <property type="nucleotide sequence ID" value="NC_011183.1"/>
</dbReference>
<sequence length="1684" mass="190652">MSSLGNRVLVAACVGAMLLATAIYFGTESLTSESGIDIVTSRLTDSVEQTLSEYSWESMFEKFSDIIEEFARRTEDVPTLLSIDIGDQIQRVSDWAERSFGDLIETLLVSREDRVLLAIDLALVNLGSDLRVEVDTDKLFTVIISASDSRITKLTRLFENVKEWQLEAFVRFLRHVSRIRAELNVNSNLETWIRQETQTIFVSNSFKLGGPISDHFETRLSLVSNILVSQSSRNLVARVSAVQNDPVIGATQKRRLTAFAHERKAGVESQDDTAVLDRDYTLAELATYYEPYSSRLANELRVITEVISLEYSAIQFRAESEGRLTCIVQFYEMRRTTDYAFLFEFCKDRDFDLDIFKKDVYALLEDTVTAPEISGQILALTDLGHLKYLYEEAGAFLRGRAYLFFQDDDIVLAAMLEHLAKTHDTVSSVVPDRIMYGISGELAEEQSTTLHFLRQRVEAFVSIMEYSKFVELIKGSRSSVIDAVVKKISEISNELKGLPAEFISEAIAPFTFERFESSSQQFELGDDIDYPGMKAHVISETNSYASQILVDTRDDYVEKIRTVSDLVTAYINSISLDLKALMKASEFLEPESKDELIAMVEDVVDGYMLSWTKTEMDSLVNDLETYLFYGFTELEVVQDQRLQNFFNTKIQVIKDSFRSETVGKLQSAYVAHVDAVEASLKGLSRSARVLFRELFDEFLSIEISYRSKIAEVAGPVLQDMTVQILADYNIVSFSNRAPLVVNEMKSAVNSAALDVLVERNREILAYRRKYDAARTDFTELILNTGNDLKLGFRETLRQELKNAKERGTQIMGHLLELFDLLERTLFDMLADASTNLVDEFVNTPTNGLPDTMSLETITYESEFMSLASTDDDAIVLPAAAFQREHGIPRQIDEFGNYDSEVDEPSGLSTIELKTYLVDWDLWINSKITELVQEAVIAMEDSLVQNTCRNNKPPCRDGWVQFENNWEVQCCSFDPASQGRQGWEVALLFGKEIALALALDVERVVTSPKKLKSAATFMAENAAKGQRAIANSFHKYGGKSAKRMTKAISLSGKMGGKSVREGAKRFSQVLTSKVVASQTFKTGSKFLTKLSLGPAGVALMIFDTVSLVLDLWDPAGYNEEQSAGILRVGRDELEKNWRTMLKENGFEHPVLADPMFDKSPEAQTAFMEEVFGEWFSDKLSTFITVNESRHELLPDSEVLAEIEQKESEIYLESEEDPNLLANLMVSKLRNVRLQDISVRESYSNPHTDGGPDSDRNQSLFASEKSRTGLMEMVLDEEGCRAFNIFHAKKAAFLNSFKFNPYYRFTKRDHNYMITLDSTTVPKFLETGTQCFVTQTMSQYESSDSVWGSGEYVTVPGETCVGLVMPPIIPTLEGSLELAEWFSSLSEYEALASEIRERVSEGWTFVEVDGEEEFWIQYDPEMDIFELTDRTRYQAKHEENARLGAHQYTRLVDTVLAAHIDSITPDSEPAIRFDDVKIAYLASFPENWEGSVFRYPLHDFVADIEKDEYTVQTLPVIPEWVPGYNELLDTYEPEVEAEFERIHQENVETLRTHALEAHQAELDRLETKASENNKSVEDIRKEEAAQGRSTDPNPPEFAVFLHGFGVVSPLYTIKAQCSELGVDYDKERGLCSFTPAYCNRYGTDHFFNKDLGVYDCELPRSAWASEYLFGTTVTRSTRRGWKALFA</sequence>
<keyword evidence="1" id="KW-0175">Coiled coil</keyword>